<dbReference type="OrthoDB" id="9792284at2"/>
<feature type="domain" description="DJ-1/PfpI" evidence="2">
    <location>
        <begin position="5"/>
        <end position="168"/>
    </location>
</feature>
<evidence type="ECO:0000259" key="2">
    <source>
        <dbReference type="Pfam" id="PF01965"/>
    </source>
</evidence>
<organism evidence="3 4">
    <name type="scientific">Secundilactobacillus malefermentans</name>
    <dbReference type="NCBI Taxonomy" id="176292"/>
    <lineage>
        <taxon>Bacteria</taxon>
        <taxon>Bacillati</taxon>
        <taxon>Bacillota</taxon>
        <taxon>Bacilli</taxon>
        <taxon>Lactobacillales</taxon>
        <taxon>Lactobacillaceae</taxon>
        <taxon>Secundilactobacillus</taxon>
    </lineage>
</organism>
<accession>A0A4R5NDA9</accession>
<name>A0A4R5NDA9_9LACO</name>
<dbReference type="RefSeq" id="WP_010619553.1">
    <property type="nucleotide sequence ID" value="NZ_CP042371.1"/>
</dbReference>
<dbReference type="EMBL" id="PUFO01000106">
    <property type="protein sequence ID" value="TDG71333.1"/>
    <property type="molecule type" value="Genomic_DNA"/>
</dbReference>
<dbReference type="CDD" id="cd03134">
    <property type="entry name" value="GATase1_PfpI_like"/>
    <property type="match status" value="1"/>
</dbReference>
<dbReference type="PANTHER" id="PTHR42733">
    <property type="entry name" value="DJ-1 PROTEIN"/>
    <property type="match status" value="1"/>
</dbReference>
<proteinExistence type="inferred from homology"/>
<protein>
    <recommendedName>
        <fullName evidence="2">DJ-1/PfpI domain-containing protein</fullName>
    </recommendedName>
</protein>
<dbReference type="SUPFAM" id="SSF52317">
    <property type="entry name" value="Class I glutamine amidotransferase-like"/>
    <property type="match status" value="1"/>
</dbReference>
<dbReference type="NCBIfam" id="TIGR01382">
    <property type="entry name" value="PfpI"/>
    <property type="match status" value="1"/>
</dbReference>
<dbReference type="PROSITE" id="PS51276">
    <property type="entry name" value="PEPTIDASE_C56_PFPI"/>
    <property type="match status" value="1"/>
</dbReference>
<dbReference type="InterPro" id="IPR029062">
    <property type="entry name" value="Class_I_gatase-like"/>
</dbReference>
<dbReference type="InterPro" id="IPR006286">
    <property type="entry name" value="C56_PfpI-like"/>
</dbReference>
<dbReference type="Pfam" id="PF01965">
    <property type="entry name" value="DJ-1_PfpI"/>
    <property type="match status" value="1"/>
</dbReference>
<dbReference type="Proteomes" id="UP000294854">
    <property type="component" value="Unassembled WGS sequence"/>
</dbReference>
<comment type="similarity">
    <text evidence="1">Belongs to the peptidase C56 family.</text>
</comment>
<dbReference type="InterPro" id="IPR002818">
    <property type="entry name" value="DJ-1/PfpI"/>
</dbReference>
<reference evidence="3 4" key="1">
    <citation type="journal article" date="2019" name="Appl. Microbiol. Biotechnol.">
        <title>Uncovering carbohydrate metabolism through a genotype-phenotype association study of 56 lactic acid bacteria genomes.</title>
        <authorList>
            <person name="Buron-Moles G."/>
            <person name="Chailyan A."/>
            <person name="Dolejs I."/>
            <person name="Forster J."/>
            <person name="Miks M.H."/>
        </authorList>
    </citation>
    <scope>NUCLEOTIDE SEQUENCE [LARGE SCALE GENOMIC DNA]</scope>
    <source>
        <strain evidence="3 4">ATCC 49373</strain>
    </source>
</reference>
<gene>
    <name evidence="3" type="ORF">C5L31_001957</name>
</gene>
<sequence>MAENKRIAVLVTDGVEDVELTSPRSALQKAGYYPILIEDKSGKIVKGKHDNPFTIDESIADVNPDQFIGLLLPGGYSPDSLREDPRYVKFVEAFMDQNKPVFAICHGPQLIITADKAKGRHMTAFKTIQVDLKYAGADVEDKTVVVDDQLVTSRNPNDLQNFNDAMLKVLDAVPVS</sequence>
<dbReference type="AlphaFoldDB" id="A0A4R5NDA9"/>
<dbReference type="Gene3D" id="3.40.50.880">
    <property type="match status" value="1"/>
</dbReference>
<keyword evidence="4" id="KW-1185">Reference proteome</keyword>
<evidence type="ECO:0000313" key="3">
    <source>
        <dbReference type="EMBL" id="TDG71333.1"/>
    </source>
</evidence>
<dbReference type="PANTHER" id="PTHR42733:SF2">
    <property type="entry name" value="DJ-1_THIJ_PFPI FAMILY PROTEIN"/>
    <property type="match status" value="1"/>
</dbReference>
<dbReference type="STRING" id="1122149.FD44_GL000443"/>
<evidence type="ECO:0000313" key="4">
    <source>
        <dbReference type="Proteomes" id="UP000294854"/>
    </source>
</evidence>
<evidence type="ECO:0000256" key="1">
    <source>
        <dbReference type="ARBA" id="ARBA00008542"/>
    </source>
</evidence>
<comment type="caution">
    <text evidence="3">The sequence shown here is derived from an EMBL/GenBank/DDBJ whole genome shotgun (WGS) entry which is preliminary data.</text>
</comment>